<gene>
    <name evidence="1" type="ORF">M514_24342</name>
</gene>
<reference evidence="1" key="1">
    <citation type="journal article" date="2014" name="Nat. Genet.">
        <title>Genome and transcriptome of the porcine whipworm Trichuris suis.</title>
        <authorList>
            <person name="Jex A.R."/>
            <person name="Nejsum P."/>
            <person name="Schwarz E.M."/>
            <person name="Hu L."/>
            <person name="Young N.D."/>
            <person name="Hall R.S."/>
            <person name="Korhonen P.K."/>
            <person name="Liao S."/>
            <person name="Thamsborg S."/>
            <person name="Xia J."/>
            <person name="Xu P."/>
            <person name="Wang S."/>
            <person name="Scheerlinck J.P."/>
            <person name="Hofmann A."/>
            <person name="Sternberg P.W."/>
            <person name="Wang J."/>
            <person name="Gasser R.B."/>
        </authorList>
    </citation>
    <scope>NUCLEOTIDE SEQUENCE [LARGE SCALE GENOMIC DNA]</scope>
    <source>
        <strain evidence="1">DCEP-RM93F</strain>
    </source>
</reference>
<name>A0A085N1S0_9BILA</name>
<evidence type="ECO:0000313" key="1">
    <source>
        <dbReference type="EMBL" id="KFD63416.1"/>
    </source>
</evidence>
<protein>
    <submittedName>
        <fullName evidence="1">Uncharacterized protein</fullName>
    </submittedName>
</protein>
<feature type="non-terminal residue" evidence="1">
    <location>
        <position position="132"/>
    </location>
</feature>
<organism evidence="1">
    <name type="scientific">Trichuris suis</name>
    <name type="common">pig whipworm</name>
    <dbReference type="NCBI Taxonomy" id="68888"/>
    <lineage>
        <taxon>Eukaryota</taxon>
        <taxon>Metazoa</taxon>
        <taxon>Ecdysozoa</taxon>
        <taxon>Nematoda</taxon>
        <taxon>Enoplea</taxon>
        <taxon>Dorylaimia</taxon>
        <taxon>Trichinellida</taxon>
        <taxon>Trichuridae</taxon>
        <taxon>Trichuris</taxon>
    </lineage>
</organism>
<dbReference type="AlphaFoldDB" id="A0A085N1S0"/>
<accession>A0A085N1S0</accession>
<dbReference type="EMBL" id="KL367573">
    <property type="protein sequence ID" value="KFD63416.1"/>
    <property type="molecule type" value="Genomic_DNA"/>
</dbReference>
<sequence length="132" mass="14424">MAKAAQVLAEPLRQTDAGFSDIGGGTTAQILAAPIPDDECVQEGELPIFFFFNGKKIRFRDGLFRCSRKISSFLDFMIAKMSSTYRLKNIAIMDASAVEKARNSRNSMNTSARMGDTGLPIGTPLFCMKNSS</sequence>
<dbReference type="Proteomes" id="UP000030758">
    <property type="component" value="Unassembled WGS sequence"/>
</dbReference>
<proteinExistence type="predicted"/>